<accession>A0AAV4RFB0</accession>
<feature type="region of interest" description="Disordered" evidence="4">
    <location>
        <begin position="517"/>
        <end position="540"/>
    </location>
</feature>
<dbReference type="InterPro" id="IPR024670">
    <property type="entry name" value="BCL9_beta-catenin-bd_dom"/>
</dbReference>
<dbReference type="EMBL" id="BPLR01007690">
    <property type="protein sequence ID" value="GIY18890.1"/>
    <property type="molecule type" value="Genomic_DNA"/>
</dbReference>
<evidence type="ECO:0000256" key="4">
    <source>
        <dbReference type="SAM" id="MobiDB-lite"/>
    </source>
</evidence>
<feature type="compositionally biased region" description="Pro residues" evidence="4">
    <location>
        <begin position="266"/>
        <end position="282"/>
    </location>
</feature>
<feature type="domain" description="B-cell lymphoma 9 beta-catenin binding" evidence="5">
    <location>
        <begin position="20"/>
        <end position="52"/>
    </location>
</feature>
<organism evidence="6 7">
    <name type="scientific">Caerostris extrusa</name>
    <name type="common">Bark spider</name>
    <name type="synonym">Caerostris bankana</name>
    <dbReference type="NCBI Taxonomy" id="172846"/>
    <lineage>
        <taxon>Eukaryota</taxon>
        <taxon>Metazoa</taxon>
        <taxon>Ecdysozoa</taxon>
        <taxon>Arthropoda</taxon>
        <taxon>Chelicerata</taxon>
        <taxon>Arachnida</taxon>
        <taxon>Araneae</taxon>
        <taxon>Araneomorphae</taxon>
        <taxon>Entelegynae</taxon>
        <taxon>Araneoidea</taxon>
        <taxon>Araneidae</taxon>
        <taxon>Caerostris</taxon>
    </lineage>
</organism>
<comment type="similarity">
    <text evidence="2">Belongs to the BCL9 family.</text>
</comment>
<evidence type="ECO:0000256" key="1">
    <source>
        <dbReference type="ARBA" id="ARBA00004123"/>
    </source>
</evidence>
<feature type="region of interest" description="Disordered" evidence="4">
    <location>
        <begin position="1"/>
        <end position="31"/>
    </location>
</feature>
<protein>
    <submittedName>
        <fullName evidence="6">BCL9 domain-containing protein</fullName>
    </submittedName>
</protein>
<dbReference type="GO" id="GO:0005634">
    <property type="term" value="C:nucleus"/>
    <property type="evidence" value="ECO:0007669"/>
    <property type="project" value="UniProtKB-SubCell"/>
</dbReference>
<gene>
    <name evidence="6" type="primary">AVEN_235362_1</name>
    <name evidence="6" type="ORF">CEXT_145011</name>
</gene>
<comment type="subcellular location">
    <subcellularLocation>
        <location evidence="1">Nucleus</location>
    </subcellularLocation>
</comment>
<dbReference type="AlphaFoldDB" id="A0AAV4RFB0"/>
<evidence type="ECO:0000313" key="7">
    <source>
        <dbReference type="Proteomes" id="UP001054945"/>
    </source>
</evidence>
<evidence type="ECO:0000256" key="2">
    <source>
        <dbReference type="ARBA" id="ARBA00009200"/>
    </source>
</evidence>
<evidence type="ECO:0000313" key="6">
    <source>
        <dbReference type="EMBL" id="GIY18890.1"/>
    </source>
</evidence>
<proteinExistence type="inferred from homology"/>
<feature type="compositionally biased region" description="Polar residues" evidence="4">
    <location>
        <begin position="478"/>
        <end position="497"/>
    </location>
</feature>
<feature type="region of interest" description="Disordered" evidence="4">
    <location>
        <begin position="175"/>
        <end position="370"/>
    </location>
</feature>
<evidence type="ECO:0000259" key="5">
    <source>
        <dbReference type="Pfam" id="PF11502"/>
    </source>
</evidence>
<feature type="compositionally biased region" description="Low complexity" evidence="4">
    <location>
        <begin position="175"/>
        <end position="206"/>
    </location>
</feature>
<name>A0AAV4RFB0_CAEEX</name>
<reference evidence="6 7" key="1">
    <citation type="submission" date="2021-06" db="EMBL/GenBank/DDBJ databases">
        <title>Caerostris extrusa draft genome.</title>
        <authorList>
            <person name="Kono N."/>
            <person name="Arakawa K."/>
        </authorList>
    </citation>
    <scope>NUCLEOTIDE SEQUENCE [LARGE SCALE GENOMIC DNA]</scope>
</reference>
<feature type="region of interest" description="Disordered" evidence="4">
    <location>
        <begin position="476"/>
        <end position="497"/>
    </location>
</feature>
<dbReference type="Pfam" id="PF11502">
    <property type="entry name" value="BCL9"/>
    <property type="match status" value="1"/>
</dbReference>
<keyword evidence="3" id="KW-0539">Nucleus</keyword>
<dbReference type="Proteomes" id="UP001054945">
    <property type="component" value="Unassembled WGS sequence"/>
</dbReference>
<feature type="compositionally biased region" description="Polar residues" evidence="4">
    <location>
        <begin position="342"/>
        <end position="370"/>
    </location>
</feature>
<evidence type="ECO:0000256" key="3">
    <source>
        <dbReference type="ARBA" id="ARBA00023242"/>
    </source>
</evidence>
<feature type="compositionally biased region" description="Low complexity" evidence="4">
    <location>
        <begin position="283"/>
        <end position="304"/>
    </location>
</feature>
<feature type="compositionally biased region" description="Low complexity" evidence="4">
    <location>
        <begin position="316"/>
        <end position="341"/>
    </location>
</feature>
<keyword evidence="7" id="KW-1185">Reference proteome</keyword>
<feature type="compositionally biased region" description="Low complexity" evidence="4">
    <location>
        <begin position="237"/>
        <end position="248"/>
    </location>
</feature>
<sequence length="540" mass="57578">MQLNQGPGGPLTGVKVPDENLTPQQRQHREEQLATIRKMQQLLFPEQQHMETVQGGMGPNMDPVMGGIPPQQGPHTRFGPNEMCVHPGMDTCFSPHQSCMNEHEHSQLHNDMFMGNSMMGSGFPQQNFPGGVSAQMEWQKLKHQFYEERCKKQVCSNVPLSHSLVEPEIQQATVQQVQPMSSQQSLSQPQTPQQQQQQTINSPSPSMGLSPGARMQGPPPPYHQTNRRTMPSPHPASPNTSSLSLPSPHMASGLPSPADPSRQFPIPTPPGPRLPHPSPGPTTPVGSSSLHTTPLSSPKPLSTSGPASNSGALIRTPTTPSNNAVSTPTSTPTSSCAPTVCNSGPGTPASSCASNRKQNQSCNSDIQDSNSVGSATTLNTEFGSCPISASNNGQGEMFCHNIHSCNQTSTKQDSCAGHGVICPKEPSLMPVPSPQQIQYLNAFDGQELTIQKQPNTSIRDLDIMSPASIPPSIVMSAGSHSQYQSPEAASFPNTPGSCPSILENSQDSLTSRYPISAPASMDSGMQRFTGPAPSPQMSFI</sequence>
<comment type="caution">
    <text evidence="6">The sequence shown here is derived from an EMBL/GenBank/DDBJ whole genome shotgun (WGS) entry which is preliminary data.</text>
</comment>
<feature type="compositionally biased region" description="Gly residues" evidence="4">
    <location>
        <begin position="1"/>
        <end position="11"/>
    </location>
</feature>